<comment type="caution">
    <text evidence="1">The sequence shown here is derived from an EMBL/GenBank/DDBJ whole genome shotgun (WGS) entry which is preliminary data.</text>
</comment>
<dbReference type="InterPro" id="IPR032675">
    <property type="entry name" value="LRR_dom_sf"/>
</dbReference>
<name>A0A9P5PWB0_9AGAR</name>
<accession>A0A9P5PWB0</accession>
<keyword evidence="2" id="KW-1185">Reference proteome</keyword>
<dbReference type="OrthoDB" id="2841072at2759"/>
<proteinExistence type="predicted"/>
<sequence length="480" mass="53908">MLNDDIIRAICAEISDDFDHLDPKGLLSLGLASRIFLEPALDVLWESIEGIEPLLSVLPETTLVNGKKMFLRPIAPSSRDRLHFYTSRVRKFFAPSGDKQWNVHDSVYTCLGQDKPIFPRLRTLHLNLHLCDSNAFTFFFATSLRVVSFPRDWRASVDASSDLGPSLALLVSKSPGLKSLTLNNYTFSGLSLSLRRLLGLEYLSAMRLSHLEVDSIQAIASLPKLTDLALTIPVGVLDYTGVESGFPLLTTIALEGSTSDTRKFLAVAKPQALWHLTIDWRFKPFADQSPLVDIAAITQLLPSFSFLQSLEINKAALSSLPADLDEQQLWSLFEPLLELKRLEYLHYNIPLPVSDQKTARIARAWPHLKDLYLYSADGLSSLESLAHFTRHCPDLKSLRYPIELQTAPSTMIPPTLFPHPLRTFETNGEPDVMNAPAIALGLHQIFPNLVYAEGDGNNWTLVRKILDSFTFLRQQNRQFE</sequence>
<dbReference type="AlphaFoldDB" id="A0A9P5PWB0"/>
<reference evidence="1" key="1">
    <citation type="submission" date="2020-11" db="EMBL/GenBank/DDBJ databases">
        <authorList>
            <consortium name="DOE Joint Genome Institute"/>
            <person name="Ahrendt S."/>
            <person name="Riley R."/>
            <person name="Andreopoulos W."/>
            <person name="Labutti K."/>
            <person name="Pangilinan J."/>
            <person name="Ruiz-Duenas F.J."/>
            <person name="Barrasa J.M."/>
            <person name="Sanchez-Garcia M."/>
            <person name="Camarero S."/>
            <person name="Miyauchi S."/>
            <person name="Serrano A."/>
            <person name="Linde D."/>
            <person name="Babiker R."/>
            <person name="Drula E."/>
            <person name="Ayuso-Fernandez I."/>
            <person name="Pacheco R."/>
            <person name="Padilla G."/>
            <person name="Ferreira P."/>
            <person name="Barriuso J."/>
            <person name="Kellner H."/>
            <person name="Castanera R."/>
            <person name="Alfaro M."/>
            <person name="Ramirez L."/>
            <person name="Pisabarro A.G."/>
            <person name="Kuo A."/>
            <person name="Tritt A."/>
            <person name="Lipzen A."/>
            <person name="He G."/>
            <person name="Yan M."/>
            <person name="Ng V."/>
            <person name="Cullen D."/>
            <person name="Martin F."/>
            <person name="Rosso M.-N."/>
            <person name="Henrissat B."/>
            <person name="Hibbett D."/>
            <person name="Martinez A.T."/>
            <person name="Grigoriev I.V."/>
        </authorList>
    </citation>
    <scope>NUCLEOTIDE SEQUENCE</scope>
    <source>
        <strain evidence="1">AH 40177</strain>
    </source>
</reference>
<dbReference type="SUPFAM" id="SSF52058">
    <property type="entry name" value="L domain-like"/>
    <property type="match status" value="1"/>
</dbReference>
<protein>
    <submittedName>
        <fullName evidence="1">Uncharacterized protein</fullName>
    </submittedName>
</protein>
<evidence type="ECO:0000313" key="2">
    <source>
        <dbReference type="Proteomes" id="UP000772434"/>
    </source>
</evidence>
<gene>
    <name evidence="1" type="ORF">BDP27DRAFT_1447784</name>
</gene>
<dbReference type="Proteomes" id="UP000772434">
    <property type="component" value="Unassembled WGS sequence"/>
</dbReference>
<evidence type="ECO:0000313" key="1">
    <source>
        <dbReference type="EMBL" id="KAF9069185.1"/>
    </source>
</evidence>
<organism evidence="1 2">
    <name type="scientific">Rhodocollybia butyracea</name>
    <dbReference type="NCBI Taxonomy" id="206335"/>
    <lineage>
        <taxon>Eukaryota</taxon>
        <taxon>Fungi</taxon>
        <taxon>Dikarya</taxon>
        <taxon>Basidiomycota</taxon>
        <taxon>Agaricomycotina</taxon>
        <taxon>Agaricomycetes</taxon>
        <taxon>Agaricomycetidae</taxon>
        <taxon>Agaricales</taxon>
        <taxon>Marasmiineae</taxon>
        <taxon>Omphalotaceae</taxon>
        <taxon>Rhodocollybia</taxon>
    </lineage>
</organism>
<dbReference type="Gene3D" id="3.80.10.10">
    <property type="entry name" value="Ribonuclease Inhibitor"/>
    <property type="match status" value="1"/>
</dbReference>
<dbReference type="EMBL" id="JADNRY010000053">
    <property type="protein sequence ID" value="KAF9069185.1"/>
    <property type="molecule type" value="Genomic_DNA"/>
</dbReference>